<dbReference type="KEGG" id="salh:HMF8227_02754"/>
<dbReference type="OrthoDB" id="9773403at2"/>
<gene>
    <name evidence="2" type="ORF">HMF8227_02754</name>
</gene>
<evidence type="ECO:0000313" key="2">
    <source>
        <dbReference type="EMBL" id="AWL13205.1"/>
    </source>
</evidence>
<dbReference type="InterPro" id="IPR003494">
    <property type="entry name" value="SHS2_FtsA"/>
</dbReference>
<dbReference type="Gene3D" id="3.30.1490.300">
    <property type="match status" value="1"/>
</dbReference>
<protein>
    <recommendedName>
        <fullName evidence="1">SHS2 domain-containing protein</fullName>
    </recommendedName>
</protein>
<dbReference type="InterPro" id="IPR005883">
    <property type="entry name" value="PilM"/>
</dbReference>
<name>A0A2S2E6B2_9ALTE</name>
<feature type="domain" description="SHS2" evidence="1">
    <location>
        <begin position="1"/>
        <end position="168"/>
    </location>
</feature>
<dbReference type="PANTHER" id="PTHR32432:SF3">
    <property type="entry name" value="ETHANOLAMINE UTILIZATION PROTEIN EUTJ"/>
    <property type="match status" value="1"/>
</dbReference>
<dbReference type="PANTHER" id="PTHR32432">
    <property type="entry name" value="CELL DIVISION PROTEIN FTSA-RELATED"/>
    <property type="match status" value="1"/>
</dbReference>
<dbReference type="InterPro" id="IPR050696">
    <property type="entry name" value="FtsA/MreB"/>
</dbReference>
<dbReference type="Gene3D" id="3.30.420.40">
    <property type="match status" value="2"/>
</dbReference>
<dbReference type="Pfam" id="PF11104">
    <property type="entry name" value="PilM_2"/>
    <property type="match status" value="1"/>
</dbReference>
<dbReference type="NCBIfam" id="TIGR01175">
    <property type="entry name" value="pilM"/>
    <property type="match status" value="1"/>
</dbReference>
<dbReference type="CDD" id="cd24049">
    <property type="entry name" value="ASKHA_NBD_PilM"/>
    <property type="match status" value="1"/>
</dbReference>
<organism evidence="2 3">
    <name type="scientific">Saliniradius amylolyticus</name>
    <dbReference type="NCBI Taxonomy" id="2183582"/>
    <lineage>
        <taxon>Bacteria</taxon>
        <taxon>Pseudomonadati</taxon>
        <taxon>Pseudomonadota</taxon>
        <taxon>Gammaproteobacteria</taxon>
        <taxon>Alteromonadales</taxon>
        <taxon>Alteromonadaceae</taxon>
        <taxon>Saliniradius</taxon>
    </lineage>
</organism>
<evidence type="ECO:0000259" key="1">
    <source>
        <dbReference type="SMART" id="SM00842"/>
    </source>
</evidence>
<accession>A0A2S2E6B2</accession>
<dbReference type="SMART" id="SM00842">
    <property type="entry name" value="FtsA"/>
    <property type="match status" value="1"/>
</dbReference>
<evidence type="ECO:0000313" key="3">
    <source>
        <dbReference type="Proteomes" id="UP000245728"/>
    </source>
</evidence>
<proteinExistence type="predicted"/>
<dbReference type="GO" id="GO:0051301">
    <property type="term" value="P:cell division"/>
    <property type="evidence" value="ECO:0007669"/>
    <property type="project" value="InterPro"/>
</dbReference>
<dbReference type="EMBL" id="CP029347">
    <property type="protein sequence ID" value="AWL13205.1"/>
    <property type="molecule type" value="Genomic_DNA"/>
</dbReference>
<dbReference type="PIRSF" id="PIRSF019169">
    <property type="entry name" value="PilM"/>
    <property type="match status" value="1"/>
</dbReference>
<dbReference type="InterPro" id="IPR043129">
    <property type="entry name" value="ATPase_NBD"/>
</dbReference>
<dbReference type="SUPFAM" id="SSF53067">
    <property type="entry name" value="Actin-like ATPase domain"/>
    <property type="match status" value="2"/>
</dbReference>
<keyword evidence="3" id="KW-1185">Reference proteome</keyword>
<dbReference type="AlphaFoldDB" id="A0A2S2E6B2"/>
<reference evidence="2 3" key="1">
    <citation type="submission" date="2018-05" db="EMBL/GenBank/DDBJ databases">
        <title>Salinimonas sp. HMF8227 Genome sequencing and assembly.</title>
        <authorList>
            <person name="Kang H."/>
            <person name="Kang J."/>
            <person name="Cha I."/>
            <person name="Kim H."/>
            <person name="Joh K."/>
        </authorList>
    </citation>
    <scope>NUCLEOTIDE SEQUENCE [LARGE SCALE GENOMIC DNA]</scope>
    <source>
        <strain evidence="2 3">HMF8227</strain>
    </source>
</reference>
<dbReference type="Proteomes" id="UP000245728">
    <property type="component" value="Chromosome"/>
</dbReference>
<sequence>MVGLDIGTRSVKGVLLTGKAEDVRLNACACEYIQGNAFKERDIDDYDAISTAIRKVQRQLSTKVKEAAIAVSGSSVITKVIHMDPGLSDFELESQIEVEADSLIPYPLDEVYVDFEELGESRFYQGKVDVLLSAAHRDMVDKRVTLLRELELEPKVVDVDGYALGTALLDFGPELADDEVLCCLNLGASQLLVTAVQNGKVIYSKEHNFGFDNLVRDIAMMTGAEPFEVQAQLVGEGMDPHWREQTWPMFLSNLQQQVNRALQMFSASASVAMPSSLLICGGGANLPGLAGELSEDLNMDVKVFNPLASLADKDDKQDTPLEGPQMTIALGLASRSFKPWHI</sequence>